<feature type="binding site" evidence="11">
    <location>
        <position position="163"/>
    </location>
    <ligand>
        <name>Mn(2+)</name>
        <dbReference type="ChEBI" id="CHEBI:29035"/>
        <label>2</label>
    </ligand>
</feature>
<evidence type="ECO:0000256" key="8">
    <source>
        <dbReference type="ARBA" id="ARBA00047746"/>
    </source>
</evidence>
<dbReference type="GO" id="GO:0005525">
    <property type="term" value="F:GTP binding"/>
    <property type="evidence" value="ECO:0007669"/>
    <property type="project" value="UniProtKB-KW"/>
</dbReference>
<dbReference type="STRING" id="1576369.SAMN05421753_109185"/>
<dbReference type="GO" id="GO:0030145">
    <property type="term" value="F:manganese ion binding"/>
    <property type="evidence" value="ECO:0007669"/>
    <property type="project" value="TreeGrafter"/>
</dbReference>
<keyword evidence="13" id="KW-1185">Reference proteome</keyword>
<accession>A0A1I3IMK7</accession>
<dbReference type="GO" id="GO:0170057">
    <property type="term" value="F:RNA ligase (GTP) activity"/>
    <property type="evidence" value="ECO:0007669"/>
    <property type="project" value="UniProtKB-EC"/>
</dbReference>
<evidence type="ECO:0000256" key="1">
    <source>
        <dbReference type="ARBA" id="ARBA00012726"/>
    </source>
</evidence>
<keyword evidence="2 12" id="KW-0436">Ligase</keyword>
<gene>
    <name evidence="12" type="ORF">SAMN05421753_109185</name>
</gene>
<keyword evidence="3 11" id="KW-0479">Metal-binding</keyword>
<evidence type="ECO:0000256" key="7">
    <source>
        <dbReference type="ARBA" id="ARBA00023211"/>
    </source>
</evidence>
<dbReference type="PANTHER" id="PTHR43749:SF2">
    <property type="entry name" value="RNA-SPLICING LIGASE RTCB"/>
    <property type="match status" value="1"/>
</dbReference>
<keyword evidence="5" id="KW-0692">RNA repair</keyword>
<protein>
    <recommendedName>
        <fullName evidence="1">3'-phosphate/5'-hydroxy nucleic acid ligase</fullName>
        <ecNumber evidence="1">6.5.1.8</ecNumber>
    </recommendedName>
</protein>
<dbReference type="InterPro" id="IPR001233">
    <property type="entry name" value="RtcB"/>
</dbReference>
<dbReference type="GO" id="GO:0003909">
    <property type="term" value="F:DNA ligase activity"/>
    <property type="evidence" value="ECO:0007669"/>
    <property type="project" value="TreeGrafter"/>
</dbReference>
<feature type="binding site" evidence="10">
    <location>
        <position position="373"/>
    </location>
    <ligand>
        <name>GMP</name>
        <dbReference type="ChEBI" id="CHEBI:58115"/>
    </ligand>
</feature>
<dbReference type="GO" id="GO:0006396">
    <property type="term" value="P:RNA processing"/>
    <property type="evidence" value="ECO:0007669"/>
    <property type="project" value="InterPro"/>
</dbReference>
<evidence type="ECO:0000256" key="5">
    <source>
        <dbReference type="ARBA" id="ARBA00022800"/>
    </source>
</evidence>
<dbReference type="GO" id="GO:0006281">
    <property type="term" value="P:DNA repair"/>
    <property type="evidence" value="ECO:0007669"/>
    <property type="project" value="TreeGrafter"/>
</dbReference>
<evidence type="ECO:0000256" key="6">
    <source>
        <dbReference type="ARBA" id="ARBA00023134"/>
    </source>
</evidence>
<keyword evidence="6 10" id="KW-0342">GTP-binding</keyword>
<sequence>MTTPSSLFTCLAEPLLPEVVESVDRLRRADDVIYVALMPDVHLAAEVCVGSVVATRKRIYPAAVGSDIGCGMAAVAVQCDATLLENERAAASLLANLYQQVPANKHRSRQPLPAALSERELSDRRLNKLAQRDGCIQLGTLGRGNHFLEFQADEQGGLWVMVHSGSRSMGQAITAHHLQQCDGASQGLKSLSAETSSGLAYLSDVEWARTYAAENRLAMLRAVDCILQSSFSTALDWETLIHTDHDHVQLESHFGQDVWVHRKGAQPAALGQPGIIPGSMGAPSYHVVGRGCAESLMSCSHGAGRRLSRFAARRTISSRELERQVRGLWYDHRRTEQLRDEAPSSYKDIEDIMRAQKNLVRIVRKLQPVLSYKGV</sequence>
<dbReference type="InterPro" id="IPR036025">
    <property type="entry name" value="RtcB-like_sf"/>
</dbReference>
<dbReference type="EC" id="6.5.1.8" evidence="1"/>
<dbReference type="Pfam" id="PF01139">
    <property type="entry name" value="RtcB"/>
    <property type="match status" value="2"/>
</dbReference>
<dbReference type="EMBL" id="FOQD01000009">
    <property type="protein sequence ID" value="SFI49120.1"/>
    <property type="molecule type" value="Genomic_DNA"/>
</dbReference>
<feature type="active site" description="GMP-histidine intermediate" evidence="9">
    <location>
        <position position="301"/>
    </location>
</feature>
<dbReference type="Proteomes" id="UP000199518">
    <property type="component" value="Unassembled WGS sequence"/>
</dbReference>
<evidence type="ECO:0000313" key="12">
    <source>
        <dbReference type="EMBL" id="SFI49120.1"/>
    </source>
</evidence>
<organism evidence="12 13">
    <name type="scientific">Planctomicrobium piriforme</name>
    <dbReference type="NCBI Taxonomy" id="1576369"/>
    <lineage>
        <taxon>Bacteria</taxon>
        <taxon>Pseudomonadati</taxon>
        <taxon>Planctomycetota</taxon>
        <taxon>Planctomycetia</taxon>
        <taxon>Planctomycetales</taxon>
        <taxon>Planctomycetaceae</taxon>
        <taxon>Planctomicrobium</taxon>
    </lineage>
</organism>
<dbReference type="OrthoDB" id="9802323at2"/>
<evidence type="ECO:0000256" key="10">
    <source>
        <dbReference type="PIRSR" id="PIRSR601233-2"/>
    </source>
</evidence>
<feature type="binding site" evidence="10">
    <location>
        <begin position="301"/>
        <end position="304"/>
    </location>
    <ligand>
        <name>GMP</name>
        <dbReference type="ChEBI" id="CHEBI:58115"/>
    </ligand>
</feature>
<evidence type="ECO:0000256" key="4">
    <source>
        <dbReference type="ARBA" id="ARBA00022741"/>
    </source>
</evidence>
<reference evidence="13" key="1">
    <citation type="submission" date="2016-10" db="EMBL/GenBank/DDBJ databases">
        <authorList>
            <person name="Varghese N."/>
            <person name="Submissions S."/>
        </authorList>
    </citation>
    <scope>NUCLEOTIDE SEQUENCE [LARGE SCALE GENOMIC DNA]</scope>
    <source>
        <strain evidence="13">DSM 26348</strain>
    </source>
</reference>
<proteinExistence type="predicted"/>
<keyword evidence="7 11" id="KW-0464">Manganese</keyword>
<evidence type="ECO:0000256" key="3">
    <source>
        <dbReference type="ARBA" id="ARBA00022723"/>
    </source>
</evidence>
<dbReference type="SUPFAM" id="SSF103365">
    <property type="entry name" value="Hypothetical protein PH1602"/>
    <property type="match status" value="1"/>
</dbReference>
<feature type="binding site" evidence="10">
    <location>
        <begin position="145"/>
        <end position="149"/>
    </location>
    <ligand>
        <name>GMP</name>
        <dbReference type="ChEBI" id="CHEBI:58115"/>
    </ligand>
</feature>
<evidence type="ECO:0000256" key="11">
    <source>
        <dbReference type="PIRSR" id="PIRSR601233-3"/>
    </source>
</evidence>
<comment type="cofactor">
    <cofactor evidence="11">
        <name>Mn(2+)</name>
        <dbReference type="ChEBI" id="CHEBI:29035"/>
    </cofactor>
    <text evidence="11">Binds 2 manganese ions per subunit.</text>
</comment>
<feature type="binding site" evidence="10">
    <location>
        <position position="284"/>
    </location>
    <ligand>
        <name>GMP</name>
        <dbReference type="ChEBI" id="CHEBI:58115"/>
    </ligand>
</feature>
<dbReference type="AlphaFoldDB" id="A0A1I3IMK7"/>
<feature type="binding site" evidence="10">
    <location>
        <begin position="277"/>
        <end position="280"/>
    </location>
    <ligand>
        <name>GMP</name>
        <dbReference type="ChEBI" id="CHEBI:58115"/>
    </ligand>
</feature>
<comment type="catalytic activity">
    <reaction evidence="8">
        <text>a 3'-end 3'-phospho-ribonucleotide-RNA + a 5'-end dephospho-ribonucleoside-RNA + GTP = a ribonucleotidyl-ribonucleotide-RNA + GMP + diphosphate</text>
        <dbReference type="Rhea" id="RHEA:68076"/>
        <dbReference type="Rhea" id="RHEA-COMP:10463"/>
        <dbReference type="Rhea" id="RHEA-COMP:13936"/>
        <dbReference type="Rhea" id="RHEA-COMP:17355"/>
        <dbReference type="ChEBI" id="CHEBI:33019"/>
        <dbReference type="ChEBI" id="CHEBI:37565"/>
        <dbReference type="ChEBI" id="CHEBI:58115"/>
        <dbReference type="ChEBI" id="CHEBI:83062"/>
        <dbReference type="ChEBI" id="CHEBI:138284"/>
        <dbReference type="ChEBI" id="CHEBI:173118"/>
        <dbReference type="EC" id="6.5.1.8"/>
    </reaction>
</comment>
<feature type="binding site" evidence="11">
    <location>
        <position position="245"/>
    </location>
    <ligand>
        <name>Mn(2+)</name>
        <dbReference type="ChEBI" id="CHEBI:29035"/>
        <label>2</label>
    </ligand>
</feature>
<dbReference type="PANTHER" id="PTHR43749">
    <property type="entry name" value="RNA-SPLICING LIGASE RTCB"/>
    <property type="match status" value="1"/>
</dbReference>
<feature type="binding site" evidence="11">
    <location>
        <position position="67"/>
    </location>
    <ligand>
        <name>Mn(2+)</name>
        <dbReference type="ChEBI" id="CHEBI:29035"/>
        <label>1</label>
    </ligand>
</feature>
<evidence type="ECO:0000256" key="9">
    <source>
        <dbReference type="PIRSR" id="PIRSR601233-1"/>
    </source>
</evidence>
<dbReference type="InterPro" id="IPR052915">
    <property type="entry name" value="RtcB-like"/>
</dbReference>
<name>A0A1I3IMK7_9PLAN</name>
<feature type="binding site" evidence="11">
    <location>
        <position position="146"/>
    </location>
    <ligand>
        <name>Mn(2+)</name>
        <dbReference type="ChEBI" id="CHEBI:29035"/>
        <label>1</label>
    </ligand>
</feature>
<evidence type="ECO:0000313" key="13">
    <source>
        <dbReference type="Proteomes" id="UP000199518"/>
    </source>
</evidence>
<evidence type="ECO:0000256" key="2">
    <source>
        <dbReference type="ARBA" id="ARBA00022598"/>
    </source>
</evidence>
<dbReference type="RefSeq" id="WP_092050927.1">
    <property type="nucleotide sequence ID" value="NZ_FOQD01000009.1"/>
</dbReference>
<dbReference type="GO" id="GO:0042245">
    <property type="term" value="P:RNA repair"/>
    <property type="evidence" value="ECO:0007669"/>
    <property type="project" value="UniProtKB-KW"/>
</dbReference>
<keyword evidence="4 10" id="KW-0547">Nucleotide-binding</keyword>
<dbReference type="Gene3D" id="3.90.1860.10">
    <property type="entry name" value="tRNA-splicing ligase RtcB"/>
    <property type="match status" value="1"/>
</dbReference>